<dbReference type="RefSeq" id="WP_258295158.1">
    <property type="nucleotide sequence ID" value="NZ_JANKJG010000009.1"/>
</dbReference>
<evidence type="ECO:0000256" key="1">
    <source>
        <dbReference type="SAM" id="MobiDB-lite"/>
    </source>
</evidence>
<comment type="caution">
    <text evidence="3">The sequence shown here is derived from an EMBL/GenBank/DDBJ whole genome shotgun (WGS) entry which is preliminary data.</text>
</comment>
<dbReference type="PROSITE" id="PS51257">
    <property type="entry name" value="PROKAR_LIPOPROTEIN"/>
    <property type="match status" value="1"/>
</dbReference>
<organism evidence="3 4">
    <name type="scientific">Pseudosulfitobacter koreensis</name>
    <dbReference type="NCBI Taxonomy" id="2968472"/>
    <lineage>
        <taxon>Bacteria</taxon>
        <taxon>Pseudomonadati</taxon>
        <taxon>Pseudomonadota</taxon>
        <taxon>Alphaproteobacteria</taxon>
        <taxon>Rhodobacterales</taxon>
        <taxon>Roseobacteraceae</taxon>
        <taxon>Pseudosulfitobacter</taxon>
    </lineage>
</organism>
<evidence type="ECO:0000256" key="2">
    <source>
        <dbReference type="SAM" id="SignalP"/>
    </source>
</evidence>
<keyword evidence="2" id="KW-0732">Signal</keyword>
<dbReference type="EMBL" id="JANKJG010000009">
    <property type="protein sequence ID" value="MCR8827387.1"/>
    <property type="molecule type" value="Genomic_DNA"/>
</dbReference>
<proteinExistence type="predicted"/>
<keyword evidence="4" id="KW-1185">Reference proteome</keyword>
<sequence length="57" mass="5814">MRAFVLLAAFASLAACTRGASPDAPEGRVSNVRQQPSVTEPGLHISGSASVGVVKTF</sequence>
<feature type="region of interest" description="Disordered" evidence="1">
    <location>
        <begin position="19"/>
        <end position="44"/>
    </location>
</feature>
<evidence type="ECO:0000313" key="3">
    <source>
        <dbReference type="EMBL" id="MCR8827387.1"/>
    </source>
</evidence>
<feature type="chain" id="PRO_5045645579" evidence="2">
    <location>
        <begin position="21"/>
        <end position="57"/>
    </location>
</feature>
<reference evidence="3" key="1">
    <citation type="submission" date="2022-07" db="EMBL/GenBank/DDBJ databases">
        <title>Pseudosulfitobacter sp. strain AP-MA-4, whole genome sequence.</title>
        <authorList>
            <person name="Jiang Y."/>
        </authorList>
    </citation>
    <scope>NUCLEOTIDE SEQUENCE</scope>
    <source>
        <strain evidence="3">AP-MA-4</strain>
    </source>
</reference>
<feature type="signal peptide" evidence="2">
    <location>
        <begin position="1"/>
        <end position="20"/>
    </location>
</feature>
<dbReference type="Proteomes" id="UP001165396">
    <property type="component" value="Unassembled WGS sequence"/>
</dbReference>
<name>A0ABT1Z2M4_9RHOB</name>
<gene>
    <name evidence="3" type="ORF">NTA49_12650</name>
</gene>
<protein>
    <submittedName>
        <fullName evidence="3">Uncharacterized protein</fullName>
    </submittedName>
</protein>
<evidence type="ECO:0000313" key="4">
    <source>
        <dbReference type="Proteomes" id="UP001165396"/>
    </source>
</evidence>
<accession>A0ABT1Z2M4</accession>